<dbReference type="InterPro" id="IPR036188">
    <property type="entry name" value="FAD/NAD-bd_sf"/>
</dbReference>
<dbReference type="SUPFAM" id="SSF51905">
    <property type="entry name" value="FAD/NAD(P)-binding domain"/>
    <property type="match status" value="1"/>
</dbReference>
<organism evidence="3 4">
    <name type="scientific">Triparma laevis f. longispina</name>
    <dbReference type="NCBI Taxonomy" id="1714387"/>
    <lineage>
        <taxon>Eukaryota</taxon>
        <taxon>Sar</taxon>
        <taxon>Stramenopiles</taxon>
        <taxon>Ochrophyta</taxon>
        <taxon>Bolidophyceae</taxon>
        <taxon>Parmales</taxon>
        <taxon>Triparmaceae</taxon>
        <taxon>Triparma</taxon>
    </lineage>
</organism>
<dbReference type="SUPFAM" id="SSF88697">
    <property type="entry name" value="PUA domain-like"/>
    <property type="match status" value="1"/>
</dbReference>
<feature type="signal peptide" evidence="1">
    <location>
        <begin position="1"/>
        <end position="21"/>
    </location>
</feature>
<accession>A0A9W6Z9W3</accession>
<evidence type="ECO:0000256" key="1">
    <source>
        <dbReference type="SAM" id="SignalP"/>
    </source>
</evidence>
<dbReference type="InterPro" id="IPR007374">
    <property type="entry name" value="ASCH_domain"/>
</dbReference>
<proteinExistence type="predicted"/>
<evidence type="ECO:0000313" key="4">
    <source>
        <dbReference type="Proteomes" id="UP001165122"/>
    </source>
</evidence>
<dbReference type="OrthoDB" id="20799at2759"/>
<protein>
    <recommendedName>
        <fullName evidence="2">ASCH domain-containing protein</fullName>
    </recommendedName>
</protein>
<comment type="caution">
    <text evidence="3">The sequence shown here is derived from an EMBL/GenBank/DDBJ whole genome shotgun (WGS) entry which is preliminary data.</text>
</comment>
<evidence type="ECO:0000313" key="3">
    <source>
        <dbReference type="EMBL" id="GMH50234.1"/>
    </source>
</evidence>
<evidence type="ECO:0000259" key="2">
    <source>
        <dbReference type="SMART" id="SM01022"/>
    </source>
</evidence>
<dbReference type="Pfam" id="PF04266">
    <property type="entry name" value="ASCH"/>
    <property type="match status" value="1"/>
</dbReference>
<dbReference type="AlphaFoldDB" id="A0A9W6Z9W3"/>
<sequence>MGPTSLLRVVLSVILVALSFSQPDETCDTNSAPPSLPHALSLNTPQSPLDPSIAALKRLYQVGLARAQNNANTNHDWTSLLINSDVSSEFSFSSSSSASNLLSNATMFLNTLIETSLKAATTNPNPPPFQSINVIGAGPVGLINAVVASLHNSNSNSNSPRITIYEKRSENFDRDIWFDVASSSVNTLSRNYDSLNFLRSLGLQYATHLNSTIHANVDGAGGTILTLPCSGLQRFLHKVLIILDVDIRFDSPPDTPRALLAAPNALTIISDGANSQTSQTLSLEHSPTPPDTPPHKTVIAHLPSHPDGSCPALKKDARGKVIDPYFPGFNLFEPHGITSVFKRFFHNHCELQIFFSSDVDLTLTSNLDDAVHDVVYLLLEFSTPLDTTSVLISDFSVLPKRLTNVGGQLGGLRYIVVGDAALSAHYRLGIGVNYNIFLANTFLPKLLSGAIPPSQYSEQVSEIHVETQKIMLRYIKFESECNMVLFEDLVFARDNSKKDYFEIDWADANAGLYCQKRQTKKVAKKIPLDFHPQFIDAILGRQKTLTTRIVSSDVKGGEPQLETIAKILETNPFYETFVTADNEIFADIVITGVEEFTVGTLTDRHAQDEQFKDKEVFKAKLKEFYKPLPENEKVFIFKFKVINK</sequence>
<dbReference type="Proteomes" id="UP001165122">
    <property type="component" value="Unassembled WGS sequence"/>
</dbReference>
<dbReference type="Gene3D" id="3.30.9.20">
    <property type="match status" value="1"/>
</dbReference>
<reference evidence="4" key="1">
    <citation type="journal article" date="2023" name="Commun. Biol.">
        <title>Genome analysis of Parmales, the sister group of diatoms, reveals the evolutionary specialization of diatoms from phago-mixotrophs to photoautotrophs.</title>
        <authorList>
            <person name="Ban H."/>
            <person name="Sato S."/>
            <person name="Yoshikawa S."/>
            <person name="Yamada K."/>
            <person name="Nakamura Y."/>
            <person name="Ichinomiya M."/>
            <person name="Sato N."/>
            <person name="Blanc-Mathieu R."/>
            <person name="Endo H."/>
            <person name="Kuwata A."/>
            <person name="Ogata H."/>
        </authorList>
    </citation>
    <scope>NUCLEOTIDE SEQUENCE [LARGE SCALE GENOMIC DNA]</scope>
    <source>
        <strain evidence="4">NIES 3700</strain>
    </source>
</reference>
<dbReference type="InterPro" id="IPR015947">
    <property type="entry name" value="PUA-like_sf"/>
</dbReference>
<dbReference type="SMART" id="SM01022">
    <property type="entry name" value="ASCH"/>
    <property type="match status" value="1"/>
</dbReference>
<name>A0A9W6Z9W3_9STRA</name>
<keyword evidence="4" id="KW-1185">Reference proteome</keyword>
<feature type="chain" id="PRO_5040908231" description="ASCH domain-containing protein" evidence="1">
    <location>
        <begin position="22"/>
        <end position="644"/>
    </location>
</feature>
<keyword evidence="1" id="KW-0732">Signal</keyword>
<feature type="domain" description="ASCH" evidence="2">
    <location>
        <begin position="528"/>
        <end position="643"/>
    </location>
</feature>
<dbReference type="Gene3D" id="3.50.50.60">
    <property type="entry name" value="FAD/NAD(P)-binding domain"/>
    <property type="match status" value="1"/>
</dbReference>
<gene>
    <name evidence="3" type="ORF">TrLO_g9441</name>
</gene>
<dbReference type="EMBL" id="BRXW01000393">
    <property type="protein sequence ID" value="GMH50234.1"/>
    <property type="molecule type" value="Genomic_DNA"/>
</dbReference>
<dbReference type="Gene3D" id="2.30.130.30">
    <property type="entry name" value="Hypothetical protein"/>
    <property type="match status" value="1"/>
</dbReference>